<feature type="region of interest" description="Disordered" evidence="8">
    <location>
        <begin position="336"/>
        <end position="373"/>
    </location>
</feature>
<dbReference type="PANTHER" id="PTHR10593">
    <property type="entry name" value="SERINE/THREONINE-PROTEIN KINASE RIO"/>
    <property type="match status" value="1"/>
</dbReference>
<dbReference type="InterPro" id="IPR013087">
    <property type="entry name" value="Znf_C2H2_type"/>
</dbReference>
<feature type="domain" description="C2H2-type" evidence="9">
    <location>
        <begin position="71"/>
        <end position="93"/>
    </location>
</feature>
<feature type="compositionally biased region" description="Polar residues" evidence="8">
    <location>
        <begin position="336"/>
        <end position="360"/>
    </location>
</feature>
<dbReference type="Pfam" id="PF22992">
    <property type="entry name" value="C2CH-4th_BIRD-IDD"/>
    <property type="match status" value="1"/>
</dbReference>
<evidence type="ECO:0000256" key="4">
    <source>
        <dbReference type="ARBA" id="ARBA00022833"/>
    </source>
</evidence>
<dbReference type="InterPro" id="IPR055187">
    <property type="entry name" value="C2CH-3rd_BIRD-IDD"/>
</dbReference>
<sequence length="520" mass="57544">MEENLSNLTSASGEASACSGNHSDQIPTNYSGQYLSTPPPPKKKRNLPGTPDPDAEVIALSPKTLMATNRFVCEICGKGFQRDQNLQLHRRGHNLPWKLKQRANKEVIRKKVYVCPETSCVHHDPSRALGDLTGIKKHFCRKHGEKKWKCDKCSKRYAVQSDWKAHSKTCGTREYRCDCGTLFSRRDSFITHRAFCDALAEESARAITSNPILMNNNNTNNTNNNYNQNHLLPPLSSTPISHLNFQITQQTHFNPPLDHHMNSFSLKKEHQLQNNNIPPWLDCPNSSSNNHNNHPIINPNHIVGPTSLHLIPSASSLSSPHMSATALLQKAAQMGATMSHNTEPPHTITPQQQHYSDSSATNNNNNTNCNFGLNLSSSSSSSRDITHQQQNQILMMGSSTSCSSTTEAAGLSHALPFYRNKSSSSHDHLLLHHHANFDQGGTCFELDEFGGVFKKSDHNSSSDQAGLSTRDFLGLRAISHTEFLTNIAAAGYSTNCINNNNNVAAQTPQAQIQNQSTWKG</sequence>
<feature type="compositionally biased region" description="Polar residues" evidence="8">
    <location>
        <begin position="1"/>
        <end position="36"/>
    </location>
</feature>
<keyword evidence="6" id="KW-0804">Transcription</keyword>
<feature type="compositionally biased region" description="Low complexity" evidence="8">
    <location>
        <begin position="361"/>
        <end position="373"/>
    </location>
</feature>
<evidence type="ECO:0000259" key="9">
    <source>
        <dbReference type="PROSITE" id="PS50157"/>
    </source>
</evidence>
<evidence type="ECO:0000256" key="8">
    <source>
        <dbReference type="SAM" id="MobiDB-lite"/>
    </source>
</evidence>
<proteinExistence type="predicted"/>
<keyword evidence="1" id="KW-0479">Metal-binding</keyword>
<dbReference type="InterPro" id="IPR055185">
    <property type="entry name" value="C2CH-4th_BIRD-IDD"/>
</dbReference>
<dbReference type="PANTHER" id="PTHR10593:SF211">
    <property type="entry name" value="C2H2-TYPE DOMAIN-CONTAINING PROTEIN"/>
    <property type="match status" value="1"/>
</dbReference>
<name>A0ABP0YZ55_9ROSI</name>
<accession>A0ABP0YZ55</accession>
<evidence type="ECO:0000313" key="10">
    <source>
        <dbReference type="EMBL" id="CAK9324698.1"/>
    </source>
</evidence>
<reference evidence="10 11" key="1">
    <citation type="submission" date="2024-03" db="EMBL/GenBank/DDBJ databases">
        <authorList>
            <person name="Gkanogiannis A."/>
            <person name="Becerra Lopez-Lavalle L."/>
        </authorList>
    </citation>
    <scope>NUCLEOTIDE SEQUENCE [LARGE SCALE GENOMIC DNA]</scope>
</reference>
<dbReference type="PROSITE" id="PS00028">
    <property type="entry name" value="ZINC_FINGER_C2H2_1"/>
    <property type="match status" value="1"/>
</dbReference>
<evidence type="ECO:0000256" key="2">
    <source>
        <dbReference type="ARBA" id="ARBA00022737"/>
    </source>
</evidence>
<dbReference type="SMART" id="SM00355">
    <property type="entry name" value="ZnF_C2H2"/>
    <property type="match status" value="3"/>
</dbReference>
<dbReference type="InterPro" id="IPR055186">
    <property type="entry name" value="C2H2-2nd_BIRD-IDD"/>
</dbReference>
<keyword evidence="2" id="KW-0677">Repeat</keyword>
<dbReference type="SUPFAM" id="SSF57667">
    <property type="entry name" value="beta-beta-alpha zinc fingers"/>
    <property type="match status" value="1"/>
</dbReference>
<evidence type="ECO:0000256" key="1">
    <source>
        <dbReference type="ARBA" id="ARBA00022723"/>
    </source>
</evidence>
<keyword evidence="4" id="KW-0862">Zinc</keyword>
<evidence type="ECO:0000313" key="11">
    <source>
        <dbReference type="Proteomes" id="UP001642487"/>
    </source>
</evidence>
<dbReference type="InterPro" id="IPR036236">
    <property type="entry name" value="Znf_C2H2_sf"/>
</dbReference>
<keyword evidence="5" id="KW-0805">Transcription regulation</keyword>
<dbReference type="Proteomes" id="UP001642487">
    <property type="component" value="Chromosome 6"/>
</dbReference>
<dbReference type="Pfam" id="PF22996">
    <property type="entry name" value="C2H2-2nd_BIRD-IDD"/>
    <property type="match status" value="1"/>
</dbReference>
<feature type="region of interest" description="Disordered" evidence="8">
    <location>
        <begin position="1"/>
        <end position="55"/>
    </location>
</feature>
<evidence type="ECO:0000256" key="3">
    <source>
        <dbReference type="ARBA" id="ARBA00022771"/>
    </source>
</evidence>
<dbReference type="InterPro" id="IPR031140">
    <property type="entry name" value="IDD1-16"/>
</dbReference>
<keyword evidence="11" id="KW-1185">Reference proteome</keyword>
<dbReference type="EMBL" id="OZ021740">
    <property type="protein sequence ID" value="CAK9324698.1"/>
    <property type="molecule type" value="Genomic_DNA"/>
</dbReference>
<protein>
    <recommendedName>
        <fullName evidence="9">C2H2-type domain-containing protein</fullName>
    </recommendedName>
</protein>
<organism evidence="10 11">
    <name type="scientific">Citrullus colocynthis</name>
    <name type="common">colocynth</name>
    <dbReference type="NCBI Taxonomy" id="252529"/>
    <lineage>
        <taxon>Eukaryota</taxon>
        <taxon>Viridiplantae</taxon>
        <taxon>Streptophyta</taxon>
        <taxon>Embryophyta</taxon>
        <taxon>Tracheophyta</taxon>
        <taxon>Spermatophyta</taxon>
        <taxon>Magnoliopsida</taxon>
        <taxon>eudicotyledons</taxon>
        <taxon>Gunneridae</taxon>
        <taxon>Pentapetalae</taxon>
        <taxon>rosids</taxon>
        <taxon>fabids</taxon>
        <taxon>Cucurbitales</taxon>
        <taxon>Cucurbitaceae</taxon>
        <taxon>Benincaseae</taxon>
        <taxon>Citrullus</taxon>
    </lineage>
</organism>
<evidence type="ECO:0000256" key="5">
    <source>
        <dbReference type="ARBA" id="ARBA00023015"/>
    </source>
</evidence>
<evidence type="ECO:0000256" key="6">
    <source>
        <dbReference type="ARBA" id="ARBA00023163"/>
    </source>
</evidence>
<evidence type="ECO:0000256" key="7">
    <source>
        <dbReference type="PROSITE-ProRule" id="PRU00042"/>
    </source>
</evidence>
<gene>
    <name evidence="10" type="ORF">CITCOLO1_LOCUS16940</name>
</gene>
<keyword evidence="3 7" id="KW-0863">Zinc-finger</keyword>
<dbReference type="Gene3D" id="3.30.160.60">
    <property type="entry name" value="Classic Zinc Finger"/>
    <property type="match status" value="2"/>
</dbReference>
<dbReference type="Pfam" id="PF22995">
    <property type="entry name" value="C2CH-3rd_BIRD-IDD"/>
    <property type="match status" value="1"/>
</dbReference>
<dbReference type="Pfam" id="PF00096">
    <property type="entry name" value="zf-C2H2"/>
    <property type="match status" value="1"/>
</dbReference>
<dbReference type="PROSITE" id="PS50157">
    <property type="entry name" value="ZINC_FINGER_C2H2_2"/>
    <property type="match status" value="1"/>
</dbReference>